<evidence type="ECO:0000259" key="7">
    <source>
        <dbReference type="PROSITE" id="PS51999"/>
    </source>
</evidence>
<keyword evidence="6" id="KW-1133">Transmembrane helix</keyword>
<evidence type="ECO:0000313" key="8">
    <source>
        <dbReference type="EMBL" id="KAG2291356.1"/>
    </source>
</evidence>
<reference evidence="8 9" key="1">
    <citation type="submission" date="2020-02" db="EMBL/GenBank/DDBJ databases">
        <authorList>
            <person name="Ma Q."/>
            <person name="Huang Y."/>
            <person name="Song X."/>
            <person name="Pei D."/>
        </authorList>
    </citation>
    <scope>NUCLEOTIDE SEQUENCE [LARGE SCALE GENOMIC DNA]</scope>
    <source>
        <strain evidence="8">Sxm20200214</strain>
        <tissue evidence="8">Leaf</tissue>
    </source>
</reference>
<evidence type="ECO:0000256" key="5">
    <source>
        <dbReference type="SAM" id="Coils"/>
    </source>
</evidence>
<evidence type="ECO:0000313" key="9">
    <source>
        <dbReference type="Proteomes" id="UP000886595"/>
    </source>
</evidence>
<evidence type="ECO:0000256" key="4">
    <source>
        <dbReference type="PROSITE-ProRule" id="PRU01343"/>
    </source>
</evidence>
<dbReference type="OrthoDB" id="1087208at2759"/>
<dbReference type="EMBL" id="JAAMPC010000009">
    <property type="protein sequence ID" value="KAG2291356.1"/>
    <property type="molecule type" value="Genomic_DNA"/>
</dbReference>
<evidence type="ECO:0000256" key="6">
    <source>
        <dbReference type="SAM" id="Phobius"/>
    </source>
</evidence>
<feature type="coiled-coil region" evidence="5">
    <location>
        <begin position="138"/>
        <end position="165"/>
    </location>
</feature>
<accession>A0A8X7RN57</accession>
<name>A0A8X7RN57_BRACI</name>
<feature type="transmembrane region" description="Helical" evidence="6">
    <location>
        <begin position="6"/>
        <end position="22"/>
    </location>
</feature>
<evidence type="ECO:0000256" key="3">
    <source>
        <dbReference type="ARBA" id="ARBA00022833"/>
    </source>
</evidence>
<evidence type="ECO:0000256" key="1">
    <source>
        <dbReference type="ARBA" id="ARBA00022723"/>
    </source>
</evidence>
<dbReference type="InterPro" id="IPR010666">
    <property type="entry name" value="Znf_GRF"/>
</dbReference>
<sequence>MDNHYFFFQTLCLIFYTGSLRFQKNRTKKNKEENRDDMGDNGRGFPTYCRCGTRVIRLTSKTITNPGRLFHKCPYGDENNRHHLFKWTDESMVEEIEDMKQKFDEIERASSTFEKGLQVCESEMESLAIETRTCCSVVSGYEKELRGFEKEIEDVKMELKSLKNMVVCVVVFGLLYKLFM</sequence>
<dbReference type="Proteomes" id="UP000886595">
    <property type="component" value="Unassembled WGS sequence"/>
</dbReference>
<keyword evidence="1" id="KW-0479">Metal-binding</keyword>
<keyword evidence="5" id="KW-0175">Coiled coil</keyword>
<dbReference type="Pfam" id="PF06839">
    <property type="entry name" value="Zn_ribbon_GRF"/>
    <property type="match status" value="1"/>
</dbReference>
<gene>
    <name evidence="8" type="ORF">Bca52824_038025</name>
</gene>
<comment type="caution">
    <text evidence="8">The sequence shown here is derived from an EMBL/GenBank/DDBJ whole genome shotgun (WGS) entry which is preliminary data.</text>
</comment>
<dbReference type="PROSITE" id="PS51999">
    <property type="entry name" value="ZF_GRF"/>
    <property type="match status" value="1"/>
</dbReference>
<dbReference type="GO" id="GO:0008270">
    <property type="term" value="F:zinc ion binding"/>
    <property type="evidence" value="ECO:0007669"/>
    <property type="project" value="UniProtKB-KW"/>
</dbReference>
<keyword evidence="6" id="KW-0812">Transmembrane</keyword>
<feature type="domain" description="GRF-type" evidence="7">
    <location>
        <begin position="49"/>
        <end position="91"/>
    </location>
</feature>
<keyword evidence="3" id="KW-0862">Zinc</keyword>
<keyword evidence="2 4" id="KW-0863">Zinc-finger</keyword>
<dbReference type="AlphaFoldDB" id="A0A8X7RN57"/>
<protein>
    <recommendedName>
        <fullName evidence="7">GRF-type domain-containing protein</fullName>
    </recommendedName>
</protein>
<keyword evidence="9" id="KW-1185">Reference proteome</keyword>
<evidence type="ECO:0000256" key="2">
    <source>
        <dbReference type="ARBA" id="ARBA00022771"/>
    </source>
</evidence>
<organism evidence="8 9">
    <name type="scientific">Brassica carinata</name>
    <name type="common">Ethiopian mustard</name>
    <name type="synonym">Abyssinian cabbage</name>
    <dbReference type="NCBI Taxonomy" id="52824"/>
    <lineage>
        <taxon>Eukaryota</taxon>
        <taxon>Viridiplantae</taxon>
        <taxon>Streptophyta</taxon>
        <taxon>Embryophyta</taxon>
        <taxon>Tracheophyta</taxon>
        <taxon>Spermatophyta</taxon>
        <taxon>Magnoliopsida</taxon>
        <taxon>eudicotyledons</taxon>
        <taxon>Gunneridae</taxon>
        <taxon>Pentapetalae</taxon>
        <taxon>rosids</taxon>
        <taxon>malvids</taxon>
        <taxon>Brassicales</taxon>
        <taxon>Brassicaceae</taxon>
        <taxon>Brassiceae</taxon>
        <taxon>Brassica</taxon>
    </lineage>
</organism>
<proteinExistence type="predicted"/>
<dbReference type="PANTHER" id="PTHR33248">
    <property type="entry name" value="ZINC ION-BINDING PROTEIN"/>
    <property type="match status" value="1"/>
</dbReference>
<keyword evidence="6" id="KW-0472">Membrane</keyword>